<evidence type="ECO:0000313" key="1">
    <source>
        <dbReference type="EMBL" id="CEG46773.1"/>
    </source>
</evidence>
<evidence type="ECO:0000313" key="2">
    <source>
        <dbReference type="Proteomes" id="UP000054928"/>
    </source>
</evidence>
<dbReference type="RefSeq" id="XP_024583142.1">
    <property type="nucleotide sequence ID" value="XM_024717665.1"/>
</dbReference>
<accession>A0A0P1B003</accession>
<reference evidence="2" key="1">
    <citation type="submission" date="2014-09" db="EMBL/GenBank/DDBJ databases">
        <authorList>
            <person name="Sharma Rahul"/>
            <person name="Thines Marco"/>
        </authorList>
    </citation>
    <scope>NUCLEOTIDE SEQUENCE [LARGE SCALE GENOMIC DNA]</scope>
</reference>
<sequence>MTRVSLNAQLCEALNTTSICHVPNLEQGRTTINSEMCITLLVTVSALRGGKTECATNVRGNDTCQTGL</sequence>
<proteinExistence type="predicted"/>
<keyword evidence="2" id="KW-1185">Reference proteome</keyword>
<dbReference type="EMBL" id="CCYD01002349">
    <property type="protein sequence ID" value="CEG46773.1"/>
    <property type="molecule type" value="Genomic_DNA"/>
</dbReference>
<dbReference type="AlphaFoldDB" id="A0A0P1B003"/>
<dbReference type="GeneID" id="36398509"/>
<organism evidence="1 2">
    <name type="scientific">Plasmopara halstedii</name>
    <name type="common">Downy mildew of sunflower</name>
    <dbReference type="NCBI Taxonomy" id="4781"/>
    <lineage>
        <taxon>Eukaryota</taxon>
        <taxon>Sar</taxon>
        <taxon>Stramenopiles</taxon>
        <taxon>Oomycota</taxon>
        <taxon>Peronosporomycetes</taxon>
        <taxon>Peronosporales</taxon>
        <taxon>Peronosporaceae</taxon>
        <taxon>Plasmopara</taxon>
    </lineage>
</organism>
<protein>
    <submittedName>
        <fullName evidence="1">Uncharacterized protein</fullName>
    </submittedName>
</protein>
<dbReference type="Proteomes" id="UP000054928">
    <property type="component" value="Unassembled WGS sequence"/>
</dbReference>
<name>A0A0P1B003_PLAHL</name>